<dbReference type="GO" id="GO:0046872">
    <property type="term" value="F:metal ion binding"/>
    <property type="evidence" value="ECO:0007669"/>
    <property type="project" value="UniProtKB-KW"/>
</dbReference>
<evidence type="ECO:0000256" key="1">
    <source>
        <dbReference type="ARBA" id="ARBA00004651"/>
    </source>
</evidence>
<comment type="subcellular location">
    <subcellularLocation>
        <location evidence="1 12">Cell membrane</location>
        <topology evidence="1 12">Multi-pass membrane protein</topology>
    </subcellularLocation>
</comment>
<keyword evidence="7 12" id="KW-0406">Ion transport</keyword>
<keyword evidence="2 12" id="KW-1003">Cell membrane</keyword>
<dbReference type="Pfam" id="PF02537">
    <property type="entry name" value="CRCB"/>
    <property type="match status" value="1"/>
</dbReference>
<keyword evidence="4 12" id="KW-0812">Transmembrane</keyword>
<feature type="binding site" evidence="12">
    <location>
        <position position="81"/>
    </location>
    <ligand>
        <name>Na(+)</name>
        <dbReference type="ChEBI" id="CHEBI:29101"/>
        <note>structural</note>
    </ligand>
</feature>
<evidence type="ECO:0000256" key="6">
    <source>
        <dbReference type="ARBA" id="ARBA00023053"/>
    </source>
</evidence>
<name>A0A095UTK7_9GAMM</name>
<dbReference type="HAMAP" id="MF_00454">
    <property type="entry name" value="FluC"/>
    <property type="match status" value="1"/>
</dbReference>
<feature type="binding site" evidence="12">
    <location>
        <position position="84"/>
    </location>
    <ligand>
        <name>Na(+)</name>
        <dbReference type="ChEBI" id="CHEBI:29101"/>
        <note>structural</note>
    </ligand>
</feature>
<evidence type="ECO:0000256" key="4">
    <source>
        <dbReference type="ARBA" id="ARBA00022692"/>
    </source>
</evidence>
<evidence type="ECO:0000256" key="10">
    <source>
        <dbReference type="ARBA" id="ARBA00035120"/>
    </source>
</evidence>
<dbReference type="PANTHER" id="PTHR28259">
    <property type="entry name" value="FLUORIDE EXPORT PROTEIN 1-RELATED"/>
    <property type="match status" value="1"/>
</dbReference>
<evidence type="ECO:0000256" key="8">
    <source>
        <dbReference type="ARBA" id="ARBA00023136"/>
    </source>
</evidence>
<gene>
    <name evidence="12" type="primary">fluC</name>
    <name evidence="12" type="synonym">crcB</name>
    <name evidence="13" type="ORF">Y5S_01104</name>
</gene>
<comment type="function">
    <text evidence="12">Fluoride-specific ion channel. Important for reducing fluoride concentration in the cell, thus reducing its toxicity.</text>
</comment>
<evidence type="ECO:0000313" key="14">
    <source>
        <dbReference type="Proteomes" id="UP000029444"/>
    </source>
</evidence>
<dbReference type="GO" id="GO:0005886">
    <property type="term" value="C:plasma membrane"/>
    <property type="evidence" value="ECO:0007669"/>
    <property type="project" value="UniProtKB-SubCell"/>
</dbReference>
<dbReference type="PANTHER" id="PTHR28259:SF1">
    <property type="entry name" value="FLUORIDE EXPORT PROTEIN 1-RELATED"/>
    <property type="match status" value="1"/>
</dbReference>
<dbReference type="STRING" id="1177154.Y5S_01104"/>
<feature type="transmembrane region" description="Helical" evidence="12">
    <location>
        <begin position="106"/>
        <end position="131"/>
    </location>
</feature>
<keyword evidence="9 12" id="KW-0407">Ion channel</keyword>
<comment type="similarity">
    <text evidence="10 12">Belongs to the fluoride channel Fluc/FEX (TC 1.A.43) family.</text>
</comment>
<evidence type="ECO:0000256" key="3">
    <source>
        <dbReference type="ARBA" id="ARBA00022519"/>
    </source>
</evidence>
<feature type="transmembrane region" description="Helical" evidence="12">
    <location>
        <begin position="73"/>
        <end position="94"/>
    </location>
</feature>
<dbReference type="RefSeq" id="WP_052041419.1">
    <property type="nucleotide sequence ID" value="NZ_ARXV01000003.1"/>
</dbReference>
<keyword evidence="12" id="KW-0479">Metal-binding</keyword>
<comment type="caution">
    <text evidence="13">The sequence shown here is derived from an EMBL/GenBank/DDBJ whole genome shotgun (WGS) entry which is preliminary data.</text>
</comment>
<dbReference type="InterPro" id="IPR003691">
    <property type="entry name" value="FluC"/>
</dbReference>
<dbReference type="AlphaFoldDB" id="A0A095UTK7"/>
<protein>
    <recommendedName>
        <fullName evidence="12">Fluoride-specific ion channel FluC</fullName>
    </recommendedName>
</protein>
<keyword evidence="14" id="KW-1185">Reference proteome</keyword>
<evidence type="ECO:0000256" key="7">
    <source>
        <dbReference type="ARBA" id="ARBA00023065"/>
    </source>
</evidence>
<evidence type="ECO:0000256" key="11">
    <source>
        <dbReference type="ARBA" id="ARBA00035585"/>
    </source>
</evidence>
<comment type="catalytic activity">
    <reaction evidence="11">
        <text>fluoride(in) = fluoride(out)</text>
        <dbReference type="Rhea" id="RHEA:76159"/>
        <dbReference type="ChEBI" id="CHEBI:17051"/>
    </reaction>
    <physiologicalReaction direction="left-to-right" evidence="11">
        <dbReference type="Rhea" id="RHEA:76160"/>
    </physiologicalReaction>
</comment>
<keyword evidence="8 12" id="KW-0472">Membrane</keyword>
<dbReference type="OrthoDB" id="9806299at2"/>
<dbReference type="GO" id="GO:0140114">
    <property type="term" value="P:cellular detoxification of fluoride"/>
    <property type="evidence" value="ECO:0007669"/>
    <property type="project" value="UniProtKB-UniRule"/>
</dbReference>
<evidence type="ECO:0000256" key="5">
    <source>
        <dbReference type="ARBA" id="ARBA00022989"/>
    </source>
</evidence>
<keyword evidence="6 12" id="KW-0915">Sodium</keyword>
<evidence type="ECO:0000256" key="12">
    <source>
        <dbReference type="HAMAP-Rule" id="MF_00454"/>
    </source>
</evidence>
<feature type="transmembrane region" description="Helical" evidence="12">
    <location>
        <begin position="45"/>
        <end position="66"/>
    </location>
</feature>
<proteinExistence type="inferred from homology"/>
<sequence length="132" mass="13687">MPMADVGLVPWLAVAAGGATGACLRFGTTLWLGVPTMPAWPWATFSVNLLGSFLFGLLTVALATLTSSEAWRLAIMTGMLGALTTFSTFSFELVRMVEVKALDLAAGYAAASVLACVTLAGLGLAVGRLIFE</sequence>
<keyword evidence="3" id="KW-0997">Cell inner membrane</keyword>
<dbReference type="GO" id="GO:0062054">
    <property type="term" value="F:fluoride channel activity"/>
    <property type="evidence" value="ECO:0007669"/>
    <property type="project" value="UniProtKB-UniRule"/>
</dbReference>
<organism evidence="13 14">
    <name type="scientific">Alcanivorax nanhaiticus</name>
    <dbReference type="NCBI Taxonomy" id="1177154"/>
    <lineage>
        <taxon>Bacteria</taxon>
        <taxon>Pseudomonadati</taxon>
        <taxon>Pseudomonadota</taxon>
        <taxon>Gammaproteobacteria</taxon>
        <taxon>Oceanospirillales</taxon>
        <taxon>Alcanivoracaceae</taxon>
        <taxon>Alcanivorax</taxon>
    </lineage>
</organism>
<keyword evidence="12" id="KW-0813">Transport</keyword>
<evidence type="ECO:0000256" key="9">
    <source>
        <dbReference type="ARBA" id="ARBA00023303"/>
    </source>
</evidence>
<dbReference type="eggNOG" id="COG0239">
    <property type="taxonomic scope" value="Bacteria"/>
</dbReference>
<evidence type="ECO:0000256" key="2">
    <source>
        <dbReference type="ARBA" id="ARBA00022475"/>
    </source>
</evidence>
<keyword evidence="5 12" id="KW-1133">Transmembrane helix</keyword>
<accession>A0A095UTK7</accession>
<reference evidence="13 14" key="1">
    <citation type="submission" date="2012-09" db="EMBL/GenBank/DDBJ databases">
        <title>Genome Sequence of alkane-degrading Bacterium Alcanivorax sp. 19-m-6.</title>
        <authorList>
            <person name="Lai Q."/>
            <person name="Shao Z."/>
        </authorList>
    </citation>
    <scope>NUCLEOTIDE SEQUENCE [LARGE SCALE GENOMIC DNA]</scope>
    <source>
        <strain evidence="13 14">19-m-6</strain>
    </source>
</reference>
<dbReference type="EMBL" id="ARXV01000003">
    <property type="protein sequence ID" value="KGD65880.1"/>
    <property type="molecule type" value="Genomic_DNA"/>
</dbReference>
<comment type="activity regulation">
    <text evidence="12">Na(+) is not transported, but it plays an essential structural role and its presence is essential for fluoride channel function.</text>
</comment>
<dbReference type="PATRIC" id="fig|1177154.3.peg.1120"/>
<dbReference type="Proteomes" id="UP000029444">
    <property type="component" value="Unassembled WGS sequence"/>
</dbReference>
<evidence type="ECO:0000313" key="13">
    <source>
        <dbReference type="EMBL" id="KGD65880.1"/>
    </source>
</evidence>